<feature type="signal peptide" evidence="2">
    <location>
        <begin position="1"/>
        <end position="20"/>
    </location>
</feature>
<dbReference type="EMBL" id="CAICTM010000849">
    <property type="protein sequence ID" value="CAB9517350.1"/>
    <property type="molecule type" value="Genomic_DNA"/>
</dbReference>
<feature type="compositionally biased region" description="Acidic residues" evidence="1">
    <location>
        <begin position="75"/>
        <end position="87"/>
    </location>
</feature>
<dbReference type="OrthoDB" id="534258at2759"/>
<feature type="chain" id="PRO_5040281946" evidence="2">
    <location>
        <begin position="21"/>
        <end position="87"/>
    </location>
</feature>
<gene>
    <name evidence="3" type="ORF">SEMRO_850_G210740.1</name>
</gene>
<evidence type="ECO:0000313" key="4">
    <source>
        <dbReference type="Proteomes" id="UP001153069"/>
    </source>
</evidence>
<comment type="caution">
    <text evidence="3">The sequence shown here is derived from an EMBL/GenBank/DDBJ whole genome shotgun (WGS) entry which is preliminary data.</text>
</comment>
<protein>
    <submittedName>
        <fullName evidence="3">Uncharacterized protein</fullName>
    </submittedName>
</protein>
<dbReference type="Proteomes" id="UP001153069">
    <property type="component" value="Unassembled WGS sequence"/>
</dbReference>
<keyword evidence="4" id="KW-1185">Reference proteome</keyword>
<evidence type="ECO:0000313" key="3">
    <source>
        <dbReference type="EMBL" id="CAB9517350.1"/>
    </source>
</evidence>
<evidence type="ECO:0000256" key="1">
    <source>
        <dbReference type="SAM" id="MobiDB-lite"/>
    </source>
</evidence>
<sequence length="87" mass="9245">MNAFLRALLLAMFAMASVKAFAPLSTNAKTGQPATVMHFKFLKDLGMEKPSWLPDFGGNKEEEEPAAEAASTDGEAAEEEAPAAAEE</sequence>
<accession>A0A9N8EBH8</accession>
<keyword evidence="2" id="KW-0732">Signal</keyword>
<organism evidence="3 4">
    <name type="scientific">Seminavis robusta</name>
    <dbReference type="NCBI Taxonomy" id="568900"/>
    <lineage>
        <taxon>Eukaryota</taxon>
        <taxon>Sar</taxon>
        <taxon>Stramenopiles</taxon>
        <taxon>Ochrophyta</taxon>
        <taxon>Bacillariophyta</taxon>
        <taxon>Bacillariophyceae</taxon>
        <taxon>Bacillariophycidae</taxon>
        <taxon>Naviculales</taxon>
        <taxon>Naviculaceae</taxon>
        <taxon>Seminavis</taxon>
    </lineage>
</organism>
<evidence type="ECO:0000256" key="2">
    <source>
        <dbReference type="SAM" id="SignalP"/>
    </source>
</evidence>
<reference evidence="3" key="1">
    <citation type="submission" date="2020-06" db="EMBL/GenBank/DDBJ databases">
        <authorList>
            <consortium name="Plant Systems Biology data submission"/>
        </authorList>
    </citation>
    <scope>NUCLEOTIDE SEQUENCE</scope>
    <source>
        <strain evidence="3">D6</strain>
    </source>
</reference>
<dbReference type="AlphaFoldDB" id="A0A9N8EBH8"/>
<proteinExistence type="predicted"/>
<name>A0A9N8EBH8_9STRA</name>
<feature type="region of interest" description="Disordered" evidence="1">
    <location>
        <begin position="52"/>
        <end position="87"/>
    </location>
</feature>